<gene>
    <name evidence="2" type="ORF">DWX93_15350</name>
</gene>
<dbReference type="Pfam" id="PF11188">
    <property type="entry name" value="DUF2975"/>
    <property type="match status" value="1"/>
</dbReference>
<proteinExistence type="predicted"/>
<accession>A0A395V5N8</accession>
<feature type="transmembrane region" description="Helical" evidence="1">
    <location>
        <begin position="89"/>
        <end position="112"/>
    </location>
</feature>
<dbReference type="RefSeq" id="WP_118098411.1">
    <property type="nucleotide sequence ID" value="NZ_CBCSQR010000007.1"/>
</dbReference>
<feature type="transmembrane region" description="Helical" evidence="1">
    <location>
        <begin position="118"/>
        <end position="146"/>
    </location>
</feature>
<evidence type="ECO:0000256" key="1">
    <source>
        <dbReference type="SAM" id="Phobius"/>
    </source>
</evidence>
<feature type="transmembrane region" description="Helical" evidence="1">
    <location>
        <begin position="46"/>
        <end position="69"/>
    </location>
</feature>
<reference evidence="2 3" key="1">
    <citation type="submission" date="2018-08" db="EMBL/GenBank/DDBJ databases">
        <title>A genome reference for cultivated species of the human gut microbiota.</title>
        <authorList>
            <person name="Zou Y."/>
            <person name="Xue W."/>
            <person name="Luo G."/>
        </authorList>
    </citation>
    <scope>NUCLEOTIDE SEQUENCE [LARGE SCALE GENOMIC DNA]</scope>
    <source>
        <strain evidence="2 3">AF22-12AC</strain>
    </source>
</reference>
<sequence length="159" mass="17614">MSQKQVAGWLKGITLSIAGMGLLFFGLVVPYLAWDMAVTYPDYAALRIPGILYGWGIAVFCYAILYQFWKVCVQIGRDNSFSGENARSFVVISRLAFVLAVVWFAGILFLAAKRALGAAFLIFMILLIFINVVIAVLAAALSHLIYKSYEMKQDAELTI</sequence>
<dbReference type="Proteomes" id="UP000266172">
    <property type="component" value="Unassembled WGS sequence"/>
</dbReference>
<dbReference type="AlphaFoldDB" id="A0A395V5N8"/>
<feature type="transmembrane region" description="Helical" evidence="1">
    <location>
        <begin position="12"/>
        <end position="34"/>
    </location>
</feature>
<keyword evidence="1" id="KW-0812">Transmembrane</keyword>
<dbReference type="InterPro" id="IPR021354">
    <property type="entry name" value="DUF2975"/>
</dbReference>
<protein>
    <submittedName>
        <fullName evidence="2">DUF2975 domain-containing protein</fullName>
    </submittedName>
</protein>
<organism evidence="2 3">
    <name type="scientific">Roseburia hominis</name>
    <dbReference type="NCBI Taxonomy" id="301301"/>
    <lineage>
        <taxon>Bacteria</taxon>
        <taxon>Bacillati</taxon>
        <taxon>Bacillota</taxon>
        <taxon>Clostridia</taxon>
        <taxon>Lachnospirales</taxon>
        <taxon>Lachnospiraceae</taxon>
        <taxon>Roseburia</taxon>
    </lineage>
</organism>
<comment type="caution">
    <text evidence="2">The sequence shown here is derived from an EMBL/GenBank/DDBJ whole genome shotgun (WGS) entry which is preliminary data.</text>
</comment>
<evidence type="ECO:0000313" key="3">
    <source>
        <dbReference type="Proteomes" id="UP000266172"/>
    </source>
</evidence>
<dbReference type="EMBL" id="QRVL01000020">
    <property type="protein sequence ID" value="RGS36692.1"/>
    <property type="molecule type" value="Genomic_DNA"/>
</dbReference>
<keyword evidence="1" id="KW-1133">Transmembrane helix</keyword>
<keyword evidence="1" id="KW-0472">Membrane</keyword>
<name>A0A395V5N8_9FIRM</name>
<evidence type="ECO:0000313" key="2">
    <source>
        <dbReference type="EMBL" id="RGS36692.1"/>
    </source>
</evidence>